<feature type="domain" description="Retrovirus-related Pol polyprotein from transposon TNT 1-94-like beta-barrel" evidence="2">
    <location>
        <begin position="1"/>
        <end position="66"/>
    </location>
</feature>
<feature type="compositionally biased region" description="Basic residues" evidence="1">
    <location>
        <begin position="273"/>
        <end position="286"/>
    </location>
</feature>
<dbReference type="InterPro" id="IPR054722">
    <property type="entry name" value="PolX-like_BBD"/>
</dbReference>
<proteinExistence type="predicted"/>
<gene>
    <name evidence="3" type="ORF">H6P81_016499</name>
</gene>
<dbReference type="Proteomes" id="UP000825729">
    <property type="component" value="Unassembled WGS sequence"/>
</dbReference>
<name>A0AAV7E8W7_ARIFI</name>
<dbReference type="AlphaFoldDB" id="A0AAV7E8W7"/>
<organism evidence="3 4">
    <name type="scientific">Aristolochia fimbriata</name>
    <name type="common">White veined hardy Dutchman's pipe vine</name>
    <dbReference type="NCBI Taxonomy" id="158543"/>
    <lineage>
        <taxon>Eukaryota</taxon>
        <taxon>Viridiplantae</taxon>
        <taxon>Streptophyta</taxon>
        <taxon>Embryophyta</taxon>
        <taxon>Tracheophyta</taxon>
        <taxon>Spermatophyta</taxon>
        <taxon>Magnoliopsida</taxon>
        <taxon>Magnoliidae</taxon>
        <taxon>Piperales</taxon>
        <taxon>Aristolochiaceae</taxon>
        <taxon>Aristolochia</taxon>
    </lineage>
</organism>
<sequence length="311" mass="34237">MIGSTEFLTNLHKENGGQVTFGDGAKGSVVGRGDLNVQGLPKLKNVLLVDGLKANLISISQLCDQNLHVKFTKDGCQVMDDKHISILEGTRTGTVSTVTGTSEATSVDKPEVTLAELSIEESLKDMEVSYTETQESASAKENSQSNRVQKNHLANTVHISVPRNPTGRIVESSEDEEDDLSLIIPHKRKAIQSLEQKARLRESTILQRFRGDTGMQPSESPIRLEEEEEEVEGQSAAPHPVQVLGKQKQRFTHAEKGKRATQAIGKPTERQKLVNKKPKPPAKAKNARFADAAAEKRFLTVIKIEFVRKES</sequence>
<evidence type="ECO:0000256" key="1">
    <source>
        <dbReference type="SAM" id="MobiDB-lite"/>
    </source>
</evidence>
<dbReference type="EMBL" id="JAINDJ010000006">
    <property type="protein sequence ID" value="KAG9445159.1"/>
    <property type="molecule type" value="Genomic_DNA"/>
</dbReference>
<accession>A0AAV7E8W7</accession>
<dbReference type="Pfam" id="PF22936">
    <property type="entry name" value="Pol_BBD"/>
    <property type="match status" value="1"/>
</dbReference>
<evidence type="ECO:0000313" key="3">
    <source>
        <dbReference type="EMBL" id="KAG9445159.1"/>
    </source>
</evidence>
<protein>
    <recommendedName>
        <fullName evidence="2">Retrovirus-related Pol polyprotein from transposon TNT 1-94-like beta-barrel domain-containing protein</fullName>
    </recommendedName>
</protein>
<reference evidence="3 4" key="1">
    <citation type="submission" date="2021-07" db="EMBL/GenBank/DDBJ databases">
        <title>The Aristolochia fimbriata genome: insights into angiosperm evolution, floral development and chemical biosynthesis.</title>
        <authorList>
            <person name="Jiao Y."/>
        </authorList>
    </citation>
    <scope>NUCLEOTIDE SEQUENCE [LARGE SCALE GENOMIC DNA]</scope>
    <source>
        <strain evidence="3">IBCAS-2021</strain>
        <tissue evidence="3">Leaf</tissue>
    </source>
</reference>
<keyword evidence="4" id="KW-1185">Reference proteome</keyword>
<comment type="caution">
    <text evidence="3">The sequence shown here is derived from an EMBL/GenBank/DDBJ whole genome shotgun (WGS) entry which is preliminary data.</text>
</comment>
<evidence type="ECO:0000259" key="2">
    <source>
        <dbReference type="Pfam" id="PF22936"/>
    </source>
</evidence>
<feature type="region of interest" description="Disordered" evidence="1">
    <location>
        <begin position="230"/>
        <end position="290"/>
    </location>
</feature>
<evidence type="ECO:0000313" key="4">
    <source>
        <dbReference type="Proteomes" id="UP000825729"/>
    </source>
</evidence>